<keyword evidence="1" id="KW-0862">Zinc</keyword>
<dbReference type="InterPro" id="IPR021109">
    <property type="entry name" value="Peptidase_aspartic_dom_sf"/>
</dbReference>
<dbReference type="AlphaFoldDB" id="A0AAV2F5F9"/>
<feature type="compositionally biased region" description="Low complexity" evidence="2">
    <location>
        <begin position="288"/>
        <end position="299"/>
    </location>
</feature>
<dbReference type="EMBL" id="OZ034819">
    <property type="protein sequence ID" value="CAL1392920.1"/>
    <property type="molecule type" value="Genomic_DNA"/>
</dbReference>
<feature type="compositionally biased region" description="Gly residues" evidence="2">
    <location>
        <begin position="277"/>
        <end position="287"/>
    </location>
</feature>
<dbReference type="CDD" id="cd00303">
    <property type="entry name" value="retropepsin_like"/>
    <property type="match status" value="1"/>
</dbReference>
<dbReference type="InterPro" id="IPR032567">
    <property type="entry name" value="RTL1-rel"/>
</dbReference>
<gene>
    <name evidence="4" type="ORF">LTRI10_LOCUS33533</name>
</gene>
<keyword evidence="5" id="KW-1185">Reference proteome</keyword>
<dbReference type="PROSITE" id="PS50158">
    <property type="entry name" value="ZF_CCHC"/>
    <property type="match status" value="1"/>
</dbReference>
<dbReference type="Gene3D" id="2.40.70.10">
    <property type="entry name" value="Acid Proteases"/>
    <property type="match status" value="1"/>
</dbReference>
<evidence type="ECO:0000313" key="5">
    <source>
        <dbReference type="Proteomes" id="UP001497516"/>
    </source>
</evidence>
<keyword evidence="1" id="KW-0479">Metal-binding</keyword>
<reference evidence="4 5" key="1">
    <citation type="submission" date="2024-04" db="EMBL/GenBank/DDBJ databases">
        <authorList>
            <person name="Fracassetti M."/>
        </authorList>
    </citation>
    <scope>NUCLEOTIDE SEQUENCE [LARGE SCALE GENOMIC DNA]</scope>
</reference>
<accession>A0AAV2F5F9</accession>
<organism evidence="4 5">
    <name type="scientific">Linum trigynum</name>
    <dbReference type="NCBI Taxonomy" id="586398"/>
    <lineage>
        <taxon>Eukaryota</taxon>
        <taxon>Viridiplantae</taxon>
        <taxon>Streptophyta</taxon>
        <taxon>Embryophyta</taxon>
        <taxon>Tracheophyta</taxon>
        <taxon>Spermatophyta</taxon>
        <taxon>Magnoliopsida</taxon>
        <taxon>eudicotyledons</taxon>
        <taxon>Gunneridae</taxon>
        <taxon>Pentapetalae</taxon>
        <taxon>rosids</taxon>
        <taxon>fabids</taxon>
        <taxon>Malpighiales</taxon>
        <taxon>Linaceae</taxon>
        <taxon>Linum</taxon>
    </lineage>
</organism>
<dbReference type="PANTHER" id="PTHR15503">
    <property type="entry name" value="LDOC1 RELATED"/>
    <property type="match status" value="1"/>
</dbReference>
<dbReference type="GO" id="GO:0003676">
    <property type="term" value="F:nucleic acid binding"/>
    <property type="evidence" value="ECO:0007669"/>
    <property type="project" value="InterPro"/>
</dbReference>
<dbReference type="PANTHER" id="PTHR15503:SF45">
    <property type="entry name" value="RNA-DIRECTED DNA POLYMERASE HOMOLOG"/>
    <property type="match status" value="1"/>
</dbReference>
<feature type="region of interest" description="Disordered" evidence="2">
    <location>
        <begin position="255"/>
        <end position="303"/>
    </location>
</feature>
<feature type="domain" description="CCHC-type" evidence="3">
    <location>
        <begin position="240"/>
        <end position="254"/>
    </location>
</feature>
<evidence type="ECO:0000256" key="2">
    <source>
        <dbReference type="SAM" id="MobiDB-lite"/>
    </source>
</evidence>
<dbReference type="InterPro" id="IPR001878">
    <property type="entry name" value="Znf_CCHC"/>
</dbReference>
<keyword evidence="1" id="KW-0863">Zinc-finger</keyword>
<evidence type="ECO:0000256" key="1">
    <source>
        <dbReference type="PROSITE-ProRule" id="PRU00047"/>
    </source>
</evidence>
<evidence type="ECO:0000259" key="3">
    <source>
        <dbReference type="PROSITE" id="PS50158"/>
    </source>
</evidence>
<evidence type="ECO:0000313" key="4">
    <source>
        <dbReference type="EMBL" id="CAL1392920.1"/>
    </source>
</evidence>
<dbReference type="InterPro" id="IPR005162">
    <property type="entry name" value="Retrotrans_gag_dom"/>
</dbReference>
<dbReference type="GO" id="GO:0008270">
    <property type="term" value="F:zinc ion binding"/>
    <property type="evidence" value="ECO:0007669"/>
    <property type="project" value="UniProtKB-KW"/>
</dbReference>
<dbReference type="Pfam" id="PF08284">
    <property type="entry name" value="RVP_2"/>
    <property type="match status" value="1"/>
</dbReference>
<name>A0AAV2F5F9_9ROSI</name>
<dbReference type="SUPFAM" id="SSF50630">
    <property type="entry name" value="Acid proteases"/>
    <property type="match status" value="1"/>
</dbReference>
<dbReference type="Pfam" id="PF03732">
    <property type="entry name" value="Retrotrans_gag"/>
    <property type="match status" value="1"/>
</dbReference>
<protein>
    <recommendedName>
        <fullName evidence="3">CCHC-type domain-containing protein</fullName>
    </recommendedName>
</protein>
<dbReference type="SMART" id="SM00343">
    <property type="entry name" value="ZnF_C2HC"/>
    <property type="match status" value="1"/>
</dbReference>
<dbReference type="Proteomes" id="UP001497516">
    <property type="component" value="Chromosome 6"/>
</dbReference>
<feature type="region of interest" description="Disordered" evidence="2">
    <location>
        <begin position="178"/>
        <end position="217"/>
    </location>
</feature>
<proteinExistence type="predicted"/>
<sequence>MGAEFFKGAIDPKDALDWIKEMERIFNLLECPDEARVEYMYYLLRSDAYDWWLTVPGAQDRTIQYTCAEFLEKFRKQYVPDLYVDRKKKEFLNLKQQRGQTVKEYDVIFHRLMTFAMELVPTERARCNRYEQGLNPQIKMIVAKSETNDLATLREASMRAEDLVNELGAQMAEGGKRKWKNVGSSSAGNSFGGRPNQSQKVSRPIASYPGQERRSAGPAPICPHCGNQHMGVCRRVTGGCFRCGDTSHFLRDCPLMSESRPAGSQTTIQGSRRSGGPMRGSGRGGNNRGKSQGGQSSRGEVQPRAFAMTRREADISPEVVTGTVLIYDLTAYALIDPGATHSFISSPFSRGLPVHSEMLNKNVIVQTPVGDTVVIEYAYPDAPISIAGTILPANLLRLMLTEFDIILGMDWLSQHKAIMNCYTKEVIFERLDGQNVIFRGTRQVVPTCLVSATKVVSLMKEGCEVYLAYVTEGKPELKPENVPVVKEFLDVFPSELPGLPPEREIDFTIELIPGSAPISVPDVSVRTERTEGATSRVAR</sequence>
<feature type="compositionally biased region" description="Polar residues" evidence="2">
    <location>
        <begin position="182"/>
        <end position="201"/>
    </location>
</feature>